<evidence type="ECO:0000259" key="3">
    <source>
        <dbReference type="Pfam" id="PF20791"/>
    </source>
</evidence>
<evidence type="ECO:0000313" key="4">
    <source>
        <dbReference type="EMBL" id="KSZ60645.1"/>
    </source>
</evidence>
<dbReference type="AlphaFoldDB" id="A0A0V9URP2"/>
<dbReference type="RefSeq" id="WP_060650725.1">
    <property type="nucleotide sequence ID" value="NZ_AZXY01000001.1"/>
</dbReference>
<organism evidence="4 5">
    <name type="scientific">Rhodococcus pyridinivorans KG-16</name>
    <dbReference type="NCBI Taxonomy" id="1441730"/>
    <lineage>
        <taxon>Bacteria</taxon>
        <taxon>Bacillati</taxon>
        <taxon>Actinomycetota</taxon>
        <taxon>Actinomycetes</taxon>
        <taxon>Mycobacteriales</taxon>
        <taxon>Nocardiaceae</taxon>
        <taxon>Rhodococcus</taxon>
    </lineage>
</organism>
<dbReference type="InterPro" id="IPR049427">
    <property type="entry name" value="Acyl-ACP_TE_C"/>
</dbReference>
<dbReference type="InterPro" id="IPR002864">
    <property type="entry name" value="Acyl-ACP_thioesterase_NHD"/>
</dbReference>
<sequence length="270" mass="30537">MATSTPSTDLPRTRPLTELPEEADPFSTERTVRTGDVDTGKRLRLDGIARYLQDIGTDNLAAVGASETDPLWIVRRTIVDVHRPAEYGRTLRLRRWCDALSTRWANVRVRLDDPDDAPDGPLIETAAFWIDIGPTTGAPTRISDGLFEHMARYAHDTRLKWTAWLPGRAPDEVDDERVFPLRATDLDPFGHVNNAVYWHGLEELLPLRPDVPDAPYRAVIEHLRPVAAGETLTLRTTLREDGLTVWFTVEDHTRAVAWIGRKPDALRWTP</sequence>
<name>A0A0V9URP2_9NOCA</name>
<accession>A0A0V9URP2</accession>
<reference evidence="4 5" key="2">
    <citation type="journal article" date="2016" name="Genome Announc.">
        <title>Draft Genome Sequence of a Versatile Hydrocarbon-Degrading Bacterium, Rhodococcus pyridinivorans Strain KG-16, Collected from Oil Fields in India.</title>
        <authorList>
            <person name="Aggarwal R.K."/>
            <person name="Dawar C."/>
            <person name="Phanindranath R."/>
            <person name="Mutnuri L."/>
            <person name="Dayal A.M."/>
        </authorList>
    </citation>
    <scope>NUCLEOTIDE SEQUENCE [LARGE SCALE GENOMIC DNA]</scope>
    <source>
        <strain evidence="4 5">KG-16</strain>
    </source>
</reference>
<feature type="compositionally biased region" description="Polar residues" evidence="1">
    <location>
        <begin position="1"/>
        <end position="10"/>
    </location>
</feature>
<gene>
    <name evidence="4" type="ORF">Z045_04365</name>
</gene>
<feature type="domain" description="Acyl-ACP thioesterase N-terminal hotdog" evidence="2">
    <location>
        <begin position="26"/>
        <end position="147"/>
    </location>
</feature>
<dbReference type="GO" id="GO:0006633">
    <property type="term" value="P:fatty acid biosynthetic process"/>
    <property type="evidence" value="ECO:0007669"/>
    <property type="project" value="InterPro"/>
</dbReference>
<dbReference type="Pfam" id="PF01643">
    <property type="entry name" value="Acyl-ACP_TE"/>
    <property type="match status" value="1"/>
</dbReference>
<dbReference type="EMBL" id="AZXY01000001">
    <property type="protein sequence ID" value="KSZ60645.1"/>
    <property type="molecule type" value="Genomic_DNA"/>
</dbReference>
<dbReference type="Proteomes" id="UP000053060">
    <property type="component" value="Unassembled WGS sequence"/>
</dbReference>
<dbReference type="SUPFAM" id="SSF54637">
    <property type="entry name" value="Thioesterase/thiol ester dehydrase-isomerase"/>
    <property type="match status" value="2"/>
</dbReference>
<dbReference type="Gene3D" id="3.10.129.10">
    <property type="entry name" value="Hotdog Thioesterase"/>
    <property type="match status" value="1"/>
</dbReference>
<dbReference type="InterPro" id="IPR050563">
    <property type="entry name" value="4-hydroxybenzoyl-CoA_TE"/>
</dbReference>
<dbReference type="Pfam" id="PF20791">
    <property type="entry name" value="Acyl-ACP_TE_C"/>
    <property type="match status" value="1"/>
</dbReference>
<dbReference type="GO" id="GO:0047617">
    <property type="term" value="F:fatty acyl-CoA hydrolase activity"/>
    <property type="evidence" value="ECO:0007669"/>
    <property type="project" value="TreeGrafter"/>
</dbReference>
<dbReference type="PATRIC" id="fig|1441730.3.peg.913"/>
<evidence type="ECO:0000313" key="5">
    <source>
        <dbReference type="Proteomes" id="UP000053060"/>
    </source>
</evidence>
<feature type="domain" description="Acyl-ACP thioesterase-like C-terminal" evidence="3">
    <location>
        <begin position="171"/>
        <end position="238"/>
    </location>
</feature>
<dbReference type="PANTHER" id="PTHR31793">
    <property type="entry name" value="4-HYDROXYBENZOYL-COA THIOESTERASE FAMILY MEMBER"/>
    <property type="match status" value="1"/>
</dbReference>
<dbReference type="PANTHER" id="PTHR31793:SF24">
    <property type="entry name" value="LONG-CHAIN ACYL-COA THIOESTERASE FADM"/>
    <property type="match status" value="1"/>
</dbReference>
<feature type="region of interest" description="Disordered" evidence="1">
    <location>
        <begin position="1"/>
        <end position="32"/>
    </location>
</feature>
<proteinExistence type="predicted"/>
<comment type="caution">
    <text evidence="4">The sequence shown here is derived from an EMBL/GenBank/DDBJ whole genome shotgun (WGS) entry which is preliminary data.</text>
</comment>
<evidence type="ECO:0000259" key="2">
    <source>
        <dbReference type="Pfam" id="PF01643"/>
    </source>
</evidence>
<dbReference type="InterPro" id="IPR029069">
    <property type="entry name" value="HotDog_dom_sf"/>
</dbReference>
<protein>
    <submittedName>
        <fullName evidence="4">4-hydroxybenzoyl-CoA thioesterase</fullName>
    </submittedName>
</protein>
<evidence type="ECO:0000256" key="1">
    <source>
        <dbReference type="SAM" id="MobiDB-lite"/>
    </source>
</evidence>
<reference evidence="5" key="1">
    <citation type="submission" date="2015-01" db="EMBL/GenBank/DDBJ databases">
        <title>Draft genome sequence of Rhodococcus pyridinivorans strain KG-16, a hydrocarbon-degrading bacterium.</title>
        <authorList>
            <person name="Aggarwal R.K."/>
            <person name="Dawar C."/>
        </authorList>
    </citation>
    <scope>NUCLEOTIDE SEQUENCE [LARGE SCALE GENOMIC DNA]</scope>
    <source>
        <strain evidence="5">KG-16</strain>
    </source>
</reference>